<reference evidence="3" key="1">
    <citation type="submission" date="2019-11" db="EMBL/GenBank/DDBJ databases">
        <authorList>
            <person name="Feng L."/>
        </authorList>
    </citation>
    <scope>NUCLEOTIDE SEQUENCE</scope>
    <source>
        <strain evidence="3">CbolteaeLFYP116</strain>
    </source>
</reference>
<dbReference type="SUPFAM" id="SSF53850">
    <property type="entry name" value="Periplasmic binding protein-like II"/>
    <property type="match status" value="1"/>
</dbReference>
<name>A0A6N2VSS1_9FIRM</name>
<dbReference type="PROSITE" id="PS51257">
    <property type="entry name" value="PROKAR_LIPOPROTEIN"/>
    <property type="match status" value="1"/>
</dbReference>
<feature type="region of interest" description="Disordered" evidence="1">
    <location>
        <begin position="433"/>
        <end position="453"/>
    </location>
</feature>
<dbReference type="PANTHER" id="PTHR43649">
    <property type="entry name" value="ARABINOSE-BINDING PROTEIN-RELATED"/>
    <property type="match status" value="1"/>
</dbReference>
<dbReference type="InterPro" id="IPR050490">
    <property type="entry name" value="Bact_solute-bd_prot1"/>
</dbReference>
<accession>A0A6N2VSS1</accession>
<protein>
    <submittedName>
        <fullName evidence="3">Multiple sugar-binding protein</fullName>
    </submittedName>
</protein>
<keyword evidence="2" id="KW-0732">Signal</keyword>
<dbReference type="RefSeq" id="WP_002577551.1">
    <property type="nucleotide sequence ID" value="NZ_BAABZS010000001.1"/>
</dbReference>
<gene>
    <name evidence="3" type="primary">msmE_4</name>
    <name evidence="3" type="ORF">CBLFYP116_02872</name>
</gene>
<dbReference type="AlphaFoldDB" id="A0A6N2VSS1"/>
<evidence type="ECO:0000256" key="2">
    <source>
        <dbReference type="SAM" id="SignalP"/>
    </source>
</evidence>
<dbReference type="GeneID" id="23115969"/>
<sequence>MKGLRHLTIWICVMAAMFGMGACSRAEKDEDVRVDMTVPAKDGAGERPVIRLWHIYGSDDDQAARIMEQLTREAEDKFNVTIEVDTAENEGYKTKIKAAAAANELPDIFYTWSHEFLKPMVDAGKVLEVSRYYSDDFQSHLNDAMMKGIQFDGGTYALPLDSSVAMVYYNMEMMDRYGLEIPVTWDEFIQVCQTFVDNGITPMPVGGNEPWTIAMYYDLLALREVGPEKVADAAAKRTDYSDPGFLEAARKLRQLVDMGAFTADSATALREEAEALFMQGQAPMYLNGSWTSSRVYRESSRVAGKVKAAPFPVTGSGKSTIYDFTGGPDSAFAVSSSTKDPELTVDLAEYMAMGLAVELYKCKSNDLPYINVDTGDAQLNPLMQEIHEYTDHAASYTIWWDNLLEGTDAARYLDSLEYLFRGDITPEEFISRMNGLKQEETDEADDRREAGWK</sequence>
<proteinExistence type="predicted"/>
<dbReference type="PANTHER" id="PTHR43649:SF12">
    <property type="entry name" value="DIACETYLCHITOBIOSE BINDING PROTEIN DASA"/>
    <property type="match status" value="1"/>
</dbReference>
<evidence type="ECO:0000256" key="1">
    <source>
        <dbReference type="SAM" id="MobiDB-lite"/>
    </source>
</evidence>
<feature type="signal peptide" evidence="2">
    <location>
        <begin position="1"/>
        <end position="25"/>
    </location>
</feature>
<dbReference type="InterPro" id="IPR006059">
    <property type="entry name" value="SBP"/>
</dbReference>
<organism evidence="3">
    <name type="scientific">Enterocloster bolteae</name>
    <dbReference type="NCBI Taxonomy" id="208479"/>
    <lineage>
        <taxon>Bacteria</taxon>
        <taxon>Bacillati</taxon>
        <taxon>Bacillota</taxon>
        <taxon>Clostridia</taxon>
        <taxon>Lachnospirales</taxon>
        <taxon>Lachnospiraceae</taxon>
        <taxon>Enterocloster</taxon>
    </lineage>
</organism>
<dbReference type="Pfam" id="PF01547">
    <property type="entry name" value="SBP_bac_1"/>
    <property type="match status" value="1"/>
</dbReference>
<dbReference type="Gene3D" id="3.40.190.10">
    <property type="entry name" value="Periplasmic binding protein-like II"/>
    <property type="match status" value="2"/>
</dbReference>
<dbReference type="EMBL" id="CACRTF010000014">
    <property type="protein sequence ID" value="VYT31661.1"/>
    <property type="molecule type" value="Genomic_DNA"/>
</dbReference>
<evidence type="ECO:0000313" key="3">
    <source>
        <dbReference type="EMBL" id="VYT31661.1"/>
    </source>
</evidence>
<feature type="chain" id="PRO_5038961535" evidence="2">
    <location>
        <begin position="26"/>
        <end position="453"/>
    </location>
</feature>